<comment type="similarity">
    <text evidence="3 11">Belongs to the MICOS complex subunit Mic12 family.</text>
</comment>
<name>A0A2G5HL62_CERBT</name>
<keyword evidence="5" id="KW-0812">Transmembrane</keyword>
<evidence type="ECO:0000313" key="15">
    <source>
        <dbReference type="Proteomes" id="UP001302367"/>
    </source>
</evidence>
<keyword evidence="8" id="KW-0472">Membrane</keyword>
<gene>
    <name evidence="12" type="ORF">CB0940_05269</name>
    <name evidence="13" type="ORF">RHO25_007224</name>
</gene>
<keyword evidence="11" id="KW-0999">Mitochondrion inner membrane</keyword>
<dbReference type="EMBL" id="LKMD01000105">
    <property type="protein sequence ID" value="PIA93268.1"/>
    <property type="molecule type" value="Genomic_DNA"/>
</dbReference>
<dbReference type="InterPro" id="IPR031463">
    <property type="entry name" value="Mic12"/>
</dbReference>
<evidence type="ECO:0000256" key="10">
    <source>
        <dbReference type="ARBA" id="ARBA00032985"/>
    </source>
</evidence>
<organism evidence="12 14">
    <name type="scientific">Cercospora beticola</name>
    <name type="common">Sugarbeet leaf spot fungus</name>
    <dbReference type="NCBI Taxonomy" id="122368"/>
    <lineage>
        <taxon>Eukaryota</taxon>
        <taxon>Fungi</taxon>
        <taxon>Dikarya</taxon>
        <taxon>Ascomycota</taxon>
        <taxon>Pezizomycotina</taxon>
        <taxon>Dothideomycetes</taxon>
        <taxon>Dothideomycetidae</taxon>
        <taxon>Mycosphaerellales</taxon>
        <taxon>Mycosphaerellaceae</taxon>
        <taxon>Cercospora</taxon>
    </lineage>
</organism>
<dbReference type="OrthoDB" id="4037694at2759"/>
<evidence type="ECO:0000256" key="2">
    <source>
        <dbReference type="ARBA" id="ARBA00004370"/>
    </source>
</evidence>
<sequence length="120" mass="13301">MGFTTGLLGGFTLTASILYLSTELHARNRAHQSALLRQQAYLVSNIYAPEPALPPQTDRRIQAGLWETAKDKWNATLEREVRTVSNVDWQSVTERVGDSVSNLVSRAFNQGKEAAKEVGK</sequence>
<evidence type="ECO:0000313" key="12">
    <source>
        <dbReference type="EMBL" id="PIA93268.1"/>
    </source>
</evidence>
<dbReference type="Proteomes" id="UP000230605">
    <property type="component" value="Chromosome 4"/>
</dbReference>
<evidence type="ECO:0000256" key="7">
    <source>
        <dbReference type="ARBA" id="ARBA00023128"/>
    </source>
</evidence>
<reference evidence="13 15" key="2">
    <citation type="submission" date="2023-09" db="EMBL/GenBank/DDBJ databases">
        <title>Complete-Gapless Cercospora beticola genome.</title>
        <authorList>
            <person name="Wyatt N.A."/>
            <person name="Spanner R.E."/>
            <person name="Bolton M.D."/>
        </authorList>
    </citation>
    <scope>NUCLEOTIDE SEQUENCE [LARGE SCALE GENOMIC DNA]</scope>
    <source>
        <strain evidence="13">Cb09-40</strain>
    </source>
</reference>
<accession>A0A2G5HL62</accession>
<dbReference type="GO" id="GO:0061617">
    <property type="term" value="C:MICOS complex"/>
    <property type="evidence" value="ECO:0007669"/>
    <property type="project" value="UniProtKB-UniRule"/>
</dbReference>
<keyword evidence="15" id="KW-1185">Reference proteome</keyword>
<dbReference type="AlphaFoldDB" id="A0A2G5HL62"/>
<evidence type="ECO:0000313" key="14">
    <source>
        <dbReference type="Proteomes" id="UP000230605"/>
    </source>
</evidence>
<evidence type="ECO:0000256" key="4">
    <source>
        <dbReference type="ARBA" id="ARBA00018170"/>
    </source>
</evidence>
<evidence type="ECO:0000313" key="13">
    <source>
        <dbReference type="EMBL" id="WPB02588.1"/>
    </source>
</evidence>
<evidence type="ECO:0000256" key="6">
    <source>
        <dbReference type="ARBA" id="ARBA00022989"/>
    </source>
</evidence>
<keyword evidence="6" id="KW-1133">Transmembrane helix</keyword>
<proteinExistence type="inferred from homology"/>
<evidence type="ECO:0000256" key="9">
    <source>
        <dbReference type="ARBA" id="ARBA00032159"/>
    </source>
</evidence>
<dbReference type="GO" id="GO:0044284">
    <property type="term" value="C:mitochondrial crista junction"/>
    <property type="evidence" value="ECO:0007669"/>
    <property type="project" value="InterPro"/>
</dbReference>
<evidence type="ECO:0000256" key="8">
    <source>
        <dbReference type="ARBA" id="ARBA00023136"/>
    </source>
</evidence>
<dbReference type="Proteomes" id="UP001302367">
    <property type="component" value="Chromosome 4"/>
</dbReference>
<dbReference type="EMBL" id="CP134187">
    <property type="protein sequence ID" value="WPB02588.1"/>
    <property type="molecule type" value="Genomic_DNA"/>
</dbReference>
<protein>
    <recommendedName>
        <fullName evidence="4 11">MICOS complex subunit MIC12</fullName>
    </recommendedName>
    <alternativeName>
        <fullName evidence="10 11">Altered inheritance of mitochondria protein 5, mitochondrial</fullName>
    </alternativeName>
    <alternativeName>
        <fullName evidence="9 11">Found in mitochondrial proteome protein 51</fullName>
    </alternativeName>
</protein>
<evidence type="ECO:0000256" key="1">
    <source>
        <dbReference type="ARBA" id="ARBA00002689"/>
    </source>
</evidence>
<evidence type="ECO:0000256" key="3">
    <source>
        <dbReference type="ARBA" id="ARBA00009188"/>
    </source>
</evidence>
<keyword evidence="7 11" id="KW-0496">Mitochondrion</keyword>
<comment type="function">
    <text evidence="1 11">Component of the MICOS complex, a large protein complex of the mitochondrial inner membrane that plays crucial roles in the maintenance of crista junctions, inner membrane architecture, and formation of contact sites to the outer membrane.</text>
</comment>
<evidence type="ECO:0000256" key="5">
    <source>
        <dbReference type="ARBA" id="ARBA00022692"/>
    </source>
</evidence>
<comment type="subunit">
    <text evidence="11">Component of the mitochondrial contact site and cristae organizing system (MICOS) complex.</text>
</comment>
<dbReference type="GO" id="GO:0042407">
    <property type="term" value="P:cristae formation"/>
    <property type="evidence" value="ECO:0007669"/>
    <property type="project" value="InterPro"/>
</dbReference>
<comment type="subcellular location">
    <subcellularLocation>
        <location evidence="2">Membrane</location>
    </subcellularLocation>
    <subcellularLocation>
        <location evidence="11">Mitochondrion inner membrane</location>
        <topology evidence="11">Single-pass membrane protein</topology>
    </subcellularLocation>
</comment>
<reference evidence="12 14" key="1">
    <citation type="submission" date="2015-10" db="EMBL/GenBank/DDBJ databases">
        <title>The cercosporin biosynthetic gene cluster was horizontally transferred to several fungal lineages and shown to be expanded in Cercospora beticola based on microsynteny with recipient genomes.</title>
        <authorList>
            <person name="De Jonge R."/>
            <person name="Ebert M.K."/>
            <person name="Suttle J.C."/>
            <person name="Jurick Ii W.M."/>
            <person name="Secor G.A."/>
            <person name="Thomma B.P."/>
            <person name="Van De Peer Y."/>
            <person name="Bolton M.D."/>
        </authorList>
    </citation>
    <scope>NUCLEOTIDE SEQUENCE [LARGE SCALE GENOMIC DNA]</scope>
    <source>
        <strain evidence="12 14">09-40</strain>
    </source>
</reference>
<dbReference type="Pfam" id="PF17050">
    <property type="entry name" value="AIM5"/>
    <property type="match status" value="1"/>
</dbReference>
<evidence type="ECO:0000256" key="11">
    <source>
        <dbReference type="RuleBase" id="RU363010"/>
    </source>
</evidence>